<feature type="region of interest" description="Disordered" evidence="1">
    <location>
        <begin position="1"/>
        <end position="22"/>
    </location>
</feature>
<keyword evidence="3" id="KW-1185">Reference proteome</keyword>
<dbReference type="OrthoDB" id="10543151at2759"/>
<protein>
    <submittedName>
        <fullName evidence="2">Uncharacterized protein</fullName>
    </submittedName>
</protein>
<name>A0A9N9ZPP6_9HYPO</name>
<proteinExistence type="predicted"/>
<evidence type="ECO:0000313" key="2">
    <source>
        <dbReference type="EMBL" id="CAH0059326.1"/>
    </source>
</evidence>
<dbReference type="AlphaFoldDB" id="A0A9N9ZPP6"/>
<organism evidence="2 3">
    <name type="scientific">Clonostachys solani</name>
    <dbReference type="NCBI Taxonomy" id="160281"/>
    <lineage>
        <taxon>Eukaryota</taxon>
        <taxon>Fungi</taxon>
        <taxon>Dikarya</taxon>
        <taxon>Ascomycota</taxon>
        <taxon>Pezizomycotina</taxon>
        <taxon>Sordariomycetes</taxon>
        <taxon>Hypocreomycetidae</taxon>
        <taxon>Hypocreales</taxon>
        <taxon>Bionectriaceae</taxon>
        <taxon>Clonostachys</taxon>
    </lineage>
</organism>
<gene>
    <name evidence="2" type="ORF">CSOL1703_00011362</name>
</gene>
<accession>A0A9N9ZPP6</accession>
<dbReference type="EMBL" id="CABFOC020000097">
    <property type="protein sequence ID" value="CAH0059326.1"/>
    <property type="molecule type" value="Genomic_DNA"/>
</dbReference>
<reference evidence="2 3" key="2">
    <citation type="submission" date="2021-10" db="EMBL/GenBank/DDBJ databases">
        <authorList>
            <person name="Piombo E."/>
        </authorList>
    </citation>
    <scope>NUCLEOTIDE SEQUENCE [LARGE SCALE GENOMIC DNA]</scope>
</reference>
<sequence length="126" mass="14041">MPRHSVAPSKQPGPWSQTALRKEQPDTRFLSTGYVSSQSAGLACLAWRKERPVPSEYREDRHEACAHSTVQAIPRPKGTPSKANGWWAVSQTAQCILEVLTRPRLPSSQARCLQLLQRLCFASNAM</sequence>
<evidence type="ECO:0000313" key="3">
    <source>
        <dbReference type="Proteomes" id="UP000775872"/>
    </source>
</evidence>
<dbReference type="Proteomes" id="UP000775872">
    <property type="component" value="Unassembled WGS sequence"/>
</dbReference>
<evidence type="ECO:0000256" key="1">
    <source>
        <dbReference type="SAM" id="MobiDB-lite"/>
    </source>
</evidence>
<reference evidence="3" key="1">
    <citation type="submission" date="2019-06" db="EMBL/GenBank/DDBJ databases">
        <authorList>
            <person name="Broberg M."/>
        </authorList>
    </citation>
    <scope>NUCLEOTIDE SEQUENCE [LARGE SCALE GENOMIC DNA]</scope>
</reference>
<comment type="caution">
    <text evidence="2">The sequence shown here is derived from an EMBL/GenBank/DDBJ whole genome shotgun (WGS) entry which is preliminary data.</text>
</comment>